<comment type="similarity">
    <text evidence="1">Belongs to the glycosyltransferase 2 family.</text>
</comment>
<dbReference type="PANTHER" id="PTHR43179:SF12">
    <property type="entry name" value="GALACTOFURANOSYLTRANSFERASE GLFT2"/>
    <property type="match status" value="1"/>
</dbReference>
<evidence type="ECO:0000313" key="6">
    <source>
        <dbReference type="Proteomes" id="UP000229370"/>
    </source>
</evidence>
<evidence type="ECO:0000256" key="3">
    <source>
        <dbReference type="ARBA" id="ARBA00022679"/>
    </source>
</evidence>
<keyword evidence="3" id="KW-0808">Transferase</keyword>
<sequence>MKKVSIIIVHWNTPEILKNQLRRLTKESKLQIIVIDNASNKPLDWIKKDFPSVELINNKFNRGYAFACNQGVSKAMGGWLLFLNPDVEIIPQTIFQMVIQSEQRKLVATSPKTGSGYEKPLPTWLSLLTEFTPIKRLIGVECFKNKTLFGGCLLIKKNVLLALGGWDERFFLWFEDSDLTFRLLKNKVPIGWVDVVVKHSGGSSFNQLTDQYKKDIFFHSMDIFAKKYFSFFGRLVINLIKKKYSSRKLLPEIFDGVSITVPNIKKDLLDSFLQENRQAVAKIGELIVVTSALNNQELWNLRAEFPQIRFINIKENKGFASTVNIGFRVSSGKWVGTVNDDVILLDDWLEKLTDCPKKNVGSLNPVIKNPSGKIESVGVQILAKGKALPIINYDFSDDPTSAEATAGKRDQSRTRTYQTVNAANAAAVVYSKKALNEVGLFDENFGSYLEDIDLSLRLSRAGYENIVSLKSNVTHFGQSSSKGMGWKKNWLDFKNWILVIGKNWGVKKIIINFPSIFFERLRNLSGVIKTIFTH</sequence>
<dbReference type="Proteomes" id="UP000229370">
    <property type="component" value="Unassembled WGS sequence"/>
</dbReference>
<dbReference type="InterPro" id="IPR001173">
    <property type="entry name" value="Glyco_trans_2-like"/>
</dbReference>
<dbReference type="EMBL" id="PFQK01000092">
    <property type="protein sequence ID" value="PJC81308.1"/>
    <property type="molecule type" value="Genomic_DNA"/>
</dbReference>
<dbReference type="SUPFAM" id="SSF53448">
    <property type="entry name" value="Nucleotide-diphospho-sugar transferases"/>
    <property type="match status" value="2"/>
</dbReference>
<gene>
    <name evidence="5" type="ORF">CO007_05380</name>
</gene>
<evidence type="ECO:0000259" key="4">
    <source>
        <dbReference type="Pfam" id="PF00535"/>
    </source>
</evidence>
<dbReference type="InterPro" id="IPR029044">
    <property type="entry name" value="Nucleotide-diphossugar_trans"/>
</dbReference>
<dbReference type="Gene3D" id="3.90.550.10">
    <property type="entry name" value="Spore Coat Polysaccharide Biosynthesis Protein SpsA, Chain A"/>
    <property type="match status" value="2"/>
</dbReference>
<dbReference type="PANTHER" id="PTHR43179">
    <property type="entry name" value="RHAMNOSYLTRANSFERASE WBBL"/>
    <property type="match status" value="1"/>
</dbReference>
<dbReference type="Pfam" id="PF00535">
    <property type="entry name" value="Glycos_transf_2"/>
    <property type="match status" value="2"/>
</dbReference>
<dbReference type="GO" id="GO:0016757">
    <property type="term" value="F:glycosyltransferase activity"/>
    <property type="evidence" value="ECO:0007669"/>
    <property type="project" value="UniProtKB-KW"/>
</dbReference>
<evidence type="ECO:0000256" key="2">
    <source>
        <dbReference type="ARBA" id="ARBA00022676"/>
    </source>
</evidence>
<feature type="domain" description="Glycosyltransferase 2-like" evidence="4">
    <location>
        <begin position="299"/>
        <end position="352"/>
    </location>
</feature>
<accession>A0A2M8GL79</accession>
<name>A0A2M8GL79_9BACT</name>
<dbReference type="AlphaFoldDB" id="A0A2M8GL79"/>
<feature type="domain" description="Glycosyltransferase 2-like" evidence="4">
    <location>
        <begin position="5"/>
        <end position="160"/>
    </location>
</feature>
<protein>
    <recommendedName>
        <fullName evidence="4">Glycosyltransferase 2-like domain-containing protein</fullName>
    </recommendedName>
</protein>
<dbReference type="CDD" id="cd04186">
    <property type="entry name" value="GT_2_like_c"/>
    <property type="match status" value="1"/>
</dbReference>
<comment type="caution">
    <text evidence="5">The sequence shown here is derived from an EMBL/GenBank/DDBJ whole genome shotgun (WGS) entry which is preliminary data.</text>
</comment>
<proteinExistence type="inferred from homology"/>
<reference evidence="6" key="1">
    <citation type="submission" date="2017-09" db="EMBL/GenBank/DDBJ databases">
        <title>Depth-based differentiation of microbial function through sediment-hosted aquifers and enrichment of novel symbionts in the deep terrestrial subsurface.</title>
        <authorList>
            <person name="Probst A.J."/>
            <person name="Ladd B."/>
            <person name="Jarett J.K."/>
            <person name="Geller-Mcgrath D.E."/>
            <person name="Sieber C.M.K."/>
            <person name="Emerson J.B."/>
            <person name="Anantharaman K."/>
            <person name="Thomas B.C."/>
            <person name="Malmstrom R."/>
            <person name="Stieglmeier M."/>
            <person name="Klingl A."/>
            <person name="Woyke T."/>
            <person name="Ryan C.M."/>
            <person name="Banfield J.F."/>
        </authorList>
    </citation>
    <scope>NUCLEOTIDE SEQUENCE [LARGE SCALE GENOMIC DNA]</scope>
</reference>
<keyword evidence="2" id="KW-0328">Glycosyltransferase</keyword>
<evidence type="ECO:0000313" key="5">
    <source>
        <dbReference type="EMBL" id="PJC81308.1"/>
    </source>
</evidence>
<organism evidence="5 6">
    <name type="scientific">Candidatus Roizmanbacteria bacterium CG_4_8_14_3_um_filter_36_10</name>
    <dbReference type="NCBI Taxonomy" id="1974834"/>
    <lineage>
        <taxon>Bacteria</taxon>
        <taxon>Candidatus Roizmaniibacteriota</taxon>
    </lineage>
</organism>
<evidence type="ECO:0000256" key="1">
    <source>
        <dbReference type="ARBA" id="ARBA00006739"/>
    </source>
</evidence>